<evidence type="ECO:0000256" key="1">
    <source>
        <dbReference type="SAM" id="MobiDB-lite"/>
    </source>
</evidence>
<comment type="caution">
    <text evidence="2">The sequence shown here is derived from an EMBL/GenBank/DDBJ whole genome shotgun (WGS) entry which is preliminary data.</text>
</comment>
<evidence type="ECO:0000313" key="3">
    <source>
        <dbReference type="Proteomes" id="UP000634136"/>
    </source>
</evidence>
<sequence length="39" mass="4133">MKKKSGGMIEKGRFSENRDGFGVGMTPATCGGRGVDLEK</sequence>
<protein>
    <submittedName>
        <fullName evidence="2">Uncharacterized protein</fullName>
    </submittedName>
</protein>
<reference evidence="2" key="1">
    <citation type="submission" date="2020-09" db="EMBL/GenBank/DDBJ databases">
        <title>Genome-Enabled Discovery of Anthraquinone Biosynthesis in Senna tora.</title>
        <authorList>
            <person name="Kang S.-H."/>
            <person name="Pandey R.P."/>
            <person name="Lee C.-M."/>
            <person name="Sim J.-S."/>
            <person name="Jeong J.-T."/>
            <person name="Choi B.-S."/>
            <person name="Jung M."/>
            <person name="Ginzburg D."/>
            <person name="Zhao K."/>
            <person name="Won S.Y."/>
            <person name="Oh T.-J."/>
            <person name="Yu Y."/>
            <person name="Kim N.-H."/>
            <person name="Lee O.R."/>
            <person name="Lee T.-H."/>
            <person name="Bashyal P."/>
            <person name="Kim T.-S."/>
            <person name="Lee W.-H."/>
            <person name="Kawkins C."/>
            <person name="Kim C.-K."/>
            <person name="Kim J.S."/>
            <person name="Ahn B.O."/>
            <person name="Rhee S.Y."/>
            <person name="Sohng J.K."/>
        </authorList>
    </citation>
    <scope>NUCLEOTIDE SEQUENCE</scope>
    <source>
        <tissue evidence="2">Leaf</tissue>
    </source>
</reference>
<dbReference type="EMBL" id="JAAIUW010000008">
    <property type="protein sequence ID" value="KAF7818263.1"/>
    <property type="molecule type" value="Genomic_DNA"/>
</dbReference>
<evidence type="ECO:0000313" key="2">
    <source>
        <dbReference type="EMBL" id="KAF7818263.1"/>
    </source>
</evidence>
<proteinExistence type="predicted"/>
<feature type="region of interest" description="Disordered" evidence="1">
    <location>
        <begin position="1"/>
        <end position="39"/>
    </location>
</feature>
<keyword evidence="3" id="KW-1185">Reference proteome</keyword>
<name>A0A834T9Z6_9FABA</name>
<gene>
    <name evidence="2" type="ORF">G2W53_023718</name>
</gene>
<dbReference type="AlphaFoldDB" id="A0A834T9Z6"/>
<organism evidence="2 3">
    <name type="scientific">Senna tora</name>
    <dbReference type="NCBI Taxonomy" id="362788"/>
    <lineage>
        <taxon>Eukaryota</taxon>
        <taxon>Viridiplantae</taxon>
        <taxon>Streptophyta</taxon>
        <taxon>Embryophyta</taxon>
        <taxon>Tracheophyta</taxon>
        <taxon>Spermatophyta</taxon>
        <taxon>Magnoliopsida</taxon>
        <taxon>eudicotyledons</taxon>
        <taxon>Gunneridae</taxon>
        <taxon>Pentapetalae</taxon>
        <taxon>rosids</taxon>
        <taxon>fabids</taxon>
        <taxon>Fabales</taxon>
        <taxon>Fabaceae</taxon>
        <taxon>Caesalpinioideae</taxon>
        <taxon>Cassia clade</taxon>
        <taxon>Senna</taxon>
    </lineage>
</organism>
<feature type="compositionally biased region" description="Basic and acidic residues" evidence="1">
    <location>
        <begin position="10"/>
        <end position="19"/>
    </location>
</feature>
<accession>A0A834T9Z6</accession>
<dbReference type="Proteomes" id="UP000634136">
    <property type="component" value="Unassembled WGS sequence"/>
</dbReference>